<proteinExistence type="predicted"/>
<name>A0A2G5F286_AQUCA</name>
<dbReference type="EMBL" id="KZ305019">
    <property type="protein sequence ID" value="PIA62128.1"/>
    <property type="molecule type" value="Genomic_DNA"/>
</dbReference>
<evidence type="ECO:0000256" key="2">
    <source>
        <dbReference type="SAM" id="SignalP"/>
    </source>
</evidence>
<accession>A0A2G5F286</accession>
<dbReference type="GO" id="GO:0045087">
    <property type="term" value="P:innate immune response"/>
    <property type="evidence" value="ECO:0007669"/>
    <property type="project" value="InterPro"/>
</dbReference>
<dbReference type="InterPro" id="IPR044700">
    <property type="entry name" value="PIP2/PIPL1"/>
</dbReference>
<dbReference type="Proteomes" id="UP000230069">
    <property type="component" value="Unassembled WGS sequence"/>
</dbReference>
<feature type="chain" id="PRO_5013935638" description="Transmembrane protein" evidence="2">
    <location>
        <begin position="29"/>
        <end position="94"/>
    </location>
</feature>
<organism evidence="3 4">
    <name type="scientific">Aquilegia coerulea</name>
    <name type="common">Rocky mountain columbine</name>
    <dbReference type="NCBI Taxonomy" id="218851"/>
    <lineage>
        <taxon>Eukaryota</taxon>
        <taxon>Viridiplantae</taxon>
        <taxon>Streptophyta</taxon>
        <taxon>Embryophyta</taxon>
        <taxon>Tracheophyta</taxon>
        <taxon>Spermatophyta</taxon>
        <taxon>Magnoliopsida</taxon>
        <taxon>Ranunculales</taxon>
        <taxon>Ranunculaceae</taxon>
        <taxon>Thalictroideae</taxon>
        <taxon>Aquilegia</taxon>
    </lineage>
</organism>
<dbReference type="OrthoDB" id="1936010at2759"/>
<keyword evidence="4" id="KW-1185">Reference proteome</keyword>
<sequence length="94" mass="10126">MARTLKPLIYFLLVPLLISMLLLQSIQATRPLNAGDDDIYNFSKKYLSLGVMKKSGPSPGGKGHRLYVIDGIGGMKNSGPSPGKGHSFITGNHQ</sequence>
<feature type="region of interest" description="Disordered" evidence="1">
    <location>
        <begin position="74"/>
        <end position="94"/>
    </location>
</feature>
<evidence type="ECO:0000313" key="4">
    <source>
        <dbReference type="Proteomes" id="UP000230069"/>
    </source>
</evidence>
<evidence type="ECO:0000313" key="3">
    <source>
        <dbReference type="EMBL" id="PIA62128.1"/>
    </source>
</evidence>
<dbReference type="InParanoid" id="A0A2G5F286"/>
<dbReference type="PANTHER" id="PTHR34663">
    <property type="entry name" value="OS06G0637400 PROTEIN"/>
    <property type="match status" value="1"/>
</dbReference>
<evidence type="ECO:0000256" key="1">
    <source>
        <dbReference type="SAM" id="MobiDB-lite"/>
    </source>
</evidence>
<dbReference type="GO" id="GO:0050793">
    <property type="term" value="P:regulation of developmental process"/>
    <property type="evidence" value="ECO:0007669"/>
    <property type="project" value="InterPro"/>
</dbReference>
<evidence type="ECO:0008006" key="5">
    <source>
        <dbReference type="Google" id="ProtNLM"/>
    </source>
</evidence>
<feature type="signal peptide" evidence="2">
    <location>
        <begin position="1"/>
        <end position="28"/>
    </location>
</feature>
<reference evidence="3 4" key="1">
    <citation type="submission" date="2017-09" db="EMBL/GenBank/DDBJ databases">
        <title>WGS assembly of Aquilegia coerulea Goldsmith.</title>
        <authorList>
            <person name="Hodges S."/>
            <person name="Kramer E."/>
            <person name="Nordborg M."/>
            <person name="Tomkins J."/>
            <person name="Borevitz J."/>
            <person name="Derieg N."/>
            <person name="Yan J."/>
            <person name="Mihaltcheva S."/>
            <person name="Hayes R.D."/>
            <person name="Rokhsar D."/>
        </authorList>
    </citation>
    <scope>NUCLEOTIDE SEQUENCE [LARGE SCALE GENOMIC DNA]</scope>
    <source>
        <strain evidence="4">cv. Goldsmith</strain>
    </source>
</reference>
<dbReference type="AlphaFoldDB" id="A0A2G5F286"/>
<dbReference type="PANTHER" id="PTHR34663:SF21">
    <property type="entry name" value="PROTEIN, PUTATIVE-RELATED"/>
    <property type="match status" value="1"/>
</dbReference>
<keyword evidence="2" id="KW-0732">Signal</keyword>
<gene>
    <name evidence="3" type="ORF">AQUCO_00200256v1</name>
</gene>
<protein>
    <recommendedName>
        <fullName evidence="5">Transmembrane protein</fullName>
    </recommendedName>
</protein>